<organism evidence="4 5">
    <name type="scientific">Quercus lobata</name>
    <name type="common">Valley oak</name>
    <dbReference type="NCBI Taxonomy" id="97700"/>
    <lineage>
        <taxon>Eukaryota</taxon>
        <taxon>Viridiplantae</taxon>
        <taxon>Streptophyta</taxon>
        <taxon>Embryophyta</taxon>
        <taxon>Tracheophyta</taxon>
        <taxon>Spermatophyta</taxon>
        <taxon>Magnoliopsida</taxon>
        <taxon>eudicotyledons</taxon>
        <taxon>Gunneridae</taxon>
        <taxon>Pentapetalae</taxon>
        <taxon>rosids</taxon>
        <taxon>fabids</taxon>
        <taxon>Fagales</taxon>
        <taxon>Fagaceae</taxon>
        <taxon>Quercus</taxon>
    </lineage>
</organism>
<dbReference type="Proteomes" id="UP000594261">
    <property type="component" value="Chromosome 4"/>
</dbReference>
<evidence type="ECO:0000256" key="1">
    <source>
        <dbReference type="PROSITE-ProRule" id="PRU00047"/>
    </source>
</evidence>
<feature type="region of interest" description="Disordered" evidence="2">
    <location>
        <begin position="561"/>
        <end position="581"/>
    </location>
</feature>
<dbReference type="InterPro" id="IPR025558">
    <property type="entry name" value="DUF4283"/>
</dbReference>
<keyword evidence="1" id="KW-0862">Zinc</keyword>
<dbReference type="GO" id="GO:0003676">
    <property type="term" value="F:nucleic acid binding"/>
    <property type="evidence" value="ECO:0007669"/>
    <property type="project" value="InterPro"/>
</dbReference>
<evidence type="ECO:0000313" key="4">
    <source>
        <dbReference type="EnsemblPlants" id="QL04p035160:mrna"/>
    </source>
</evidence>
<dbReference type="InterPro" id="IPR040256">
    <property type="entry name" value="At4g02000-like"/>
</dbReference>
<dbReference type="InterPro" id="IPR001878">
    <property type="entry name" value="Znf_CCHC"/>
</dbReference>
<dbReference type="PANTHER" id="PTHR31286:SF167">
    <property type="entry name" value="OS09G0268800 PROTEIN"/>
    <property type="match status" value="1"/>
</dbReference>
<evidence type="ECO:0000313" key="5">
    <source>
        <dbReference type="Proteomes" id="UP000594261"/>
    </source>
</evidence>
<evidence type="ECO:0000256" key="2">
    <source>
        <dbReference type="SAM" id="MobiDB-lite"/>
    </source>
</evidence>
<dbReference type="Pfam" id="PF14392">
    <property type="entry name" value="zf-CCHC_4"/>
    <property type="match status" value="1"/>
</dbReference>
<dbReference type="EMBL" id="LRBV02000004">
    <property type="status" value="NOT_ANNOTATED_CDS"/>
    <property type="molecule type" value="Genomic_DNA"/>
</dbReference>
<keyword evidence="1" id="KW-0863">Zinc-finger</keyword>
<dbReference type="InterPro" id="IPR025836">
    <property type="entry name" value="Zn_knuckle_CX2CX4HX4C"/>
</dbReference>
<dbReference type="PANTHER" id="PTHR31286">
    <property type="entry name" value="GLYCINE-RICH CELL WALL STRUCTURAL PROTEIN 1.8-LIKE"/>
    <property type="match status" value="1"/>
</dbReference>
<sequence length="622" mass="71050">MDSDFIERLTEDLTAEEDEVIMVRSEHREKTLEEWSLSLLGWFHTTKLINFRAAENHLRSAWKMEGNDLKITDVGDGLFRFKFSMESQLKWVINNGPWSFHNHILLLRRWEKGMTAFSVNFQTVPMWVQVWGLPFDLINKEVGIDIGQGIGRVIEVDWKAIASDQARFLRVRVDVPLDKPIRRGAPVLSPEGDKVRVAFQYERLCGLCFHCGLLGHEAKACKTTKLKVGEESPYGEWLRAIEDGNPNSHGIDGAETEPLQNFNSGNGHSYHSTTVIEKGNSEIMEAVERTEIMEDDGKNPENLQNKRAHIWAGLMTQLNSLIINYVRPLISNEEPGMATRKLMWIWDGAKAKFDFIEIFLFLVKGLIQPPKSNNPTEGNKEQMEEKFRSSLLLSVVILLIAVVARVQNARITITSAKERKNKPHYLINREETSVIFFIDQVNCRWREDLLDYYLMDFEVAKVKAIPLPRTQQQDTLTWPHNPMGEYTMKSGYKFLQKEFQNQQLSPSNPEAMKPLWQEIWKLNVPSKKNPALFSMVVWTIWHQRNNCWLGIQSVVALSNSGASKGEGNHTSPPTTTPASCWRPPDQDYVKINFDGALFSKENQAGIGVVIRNEAGLVLASLS</sequence>
<dbReference type="PROSITE" id="PS50158">
    <property type="entry name" value="ZF_CCHC"/>
    <property type="match status" value="1"/>
</dbReference>
<keyword evidence="1" id="KW-0479">Metal-binding</keyword>
<protein>
    <recommendedName>
        <fullName evidence="3">CCHC-type domain-containing protein</fullName>
    </recommendedName>
</protein>
<dbReference type="InParanoid" id="A0A7N2LFI7"/>
<evidence type="ECO:0000259" key="3">
    <source>
        <dbReference type="PROSITE" id="PS50158"/>
    </source>
</evidence>
<dbReference type="Gramene" id="QL04p035160:mrna">
    <property type="protein sequence ID" value="QL04p035160:mrna"/>
    <property type="gene ID" value="QL04p035160"/>
</dbReference>
<proteinExistence type="predicted"/>
<dbReference type="GO" id="GO:0008270">
    <property type="term" value="F:zinc ion binding"/>
    <property type="evidence" value="ECO:0007669"/>
    <property type="project" value="UniProtKB-KW"/>
</dbReference>
<name>A0A7N2LFI7_QUELO</name>
<dbReference type="OMA" id="REIAVPN"/>
<keyword evidence="5" id="KW-1185">Reference proteome</keyword>
<dbReference type="Pfam" id="PF14111">
    <property type="entry name" value="DUF4283"/>
    <property type="match status" value="1"/>
</dbReference>
<feature type="domain" description="CCHC-type" evidence="3">
    <location>
        <begin position="208"/>
        <end position="222"/>
    </location>
</feature>
<reference evidence="4 5" key="1">
    <citation type="journal article" date="2016" name="G3 (Bethesda)">
        <title>First Draft Assembly and Annotation of the Genome of a California Endemic Oak Quercus lobata Nee (Fagaceae).</title>
        <authorList>
            <person name="Sork V.L."/>
            <person name="Fitz-Gibbon S.T."/>
            <person name="Puiu D."/>
            <person name="Crepeau M."/>
            <person name="Gugger P.F."/>
            <person name="Sherman R."/>
            <person name="Stevens K."/>
            <person name="Langley C.H."/>
            <person name="Pellegrini M."/>
            <person name="Salzberg S.L."/>
        </authorList>
    </citation>
    <scope>NUCLEOTIDE SEQUENCE [LARGE SCALE GENOMIC DNA]</scope>
    <source>
        <strain evidence="4 5">cv. SW786</strain>
    </source>
</reference>
<dbReference type="AlphaFoldDB" id="A0A7N2LFI7"/>
<dbReference type="EnsemblPlants" id="QL04p035160:mrna">
    <property type="protein sequence ID" value="QL04p035160:mrna"/>
    <property type="gene ID" value="QL04p035160"/>
</dbReference>
<accession>A0A7N2LFI7</accession>
<feature type="compositionally biased region" description="Polar residues" evidence="2">
    <location>
        <begin position="561"/>
        <end position="578"/>
    </location>
</feature>
<reference evidence="4" key="2">
    <citation type="submission" date="2021-01" db="UniProtKB">
        <authorList>
            <consortium name="EnsemblPlants"/>
        </authorList>
    </citation>
    <scope>IDENTIFICATION</scope>
</reference>